<evidence type="ECO:0000259" key="2">
    <source>
        <dbReference type="Pfam" id="PF08719"/>
    </source>
</evidence>
<dbReference type="EMBL" id="CAUWAG010000018">
    <property type="protein sequence ID" value="CAJ2511329.1"/>
    <property type="molecule type" value="Genomic_DNA"/>
</dbReference>
<dbReference type="Gene3D" id="1.10.357.40">
    <property type="entry name" value="YbiA-like"/>
    <property type="match status" value="1"/>
</dbReference>
<dbReference type="Proteomes" id="UP001295740">
    <property type="component" value="Unassembled WGS sequence"/>
</dbReference>
<protein>
    <submittedName>
        <fullName evidence="3">Uu.00g069540.m01.CDS01</fullName>
    </submittedName>
</protein>
<comment type="caution">
    <text evidence="3">The sequence shown here is derived from an EMBL/GenBank/DDBJ whole genome shotgun (WGS) entry which is preliminary data.</text>
</comment>
<dbReference type="CDD" id="cd15457">
    <property type="entry name" value="NADAR"/>
    <property type="match status" value="1"/>
</dbReference>
<feature type="region of interest" description="Disordered" evidence="1">
    <location>
        <begin position="1"/>
        <end position="99"/>
    </location>
</feature>
<name>A0AAI8YNG3_9PEZI</name>
<evidence type="ECO:0000313" key="3">
    <source>
        <dbReference type="EMBL" id="CAJ2511329.1"/>
    </source>
</evidence>
<dbReference type="Pfam" id="PF08719">
    <property type="entry name" value="NADAR"/>
    <property type="match status" value="1"/>
</dbReference>
<organism evidence="3 4">
    <name type="scientific">Anthostomella pinea</name>
    <dbReference type="NCBI Taxonomy" id="933095"/>
    <lineage>
        <taxon>Eukaryota</taxon>
        <taxon>Fungi</taxon>
        <taxon>Dikarya</taxon>
        <taxon>Ascomycota</taxon>
        <taxon>Pezizomycotina</taxon>
        <taxon>Sordariomycetes</taxon>
        <taxon>Xylariomycetidae</taxon>
        <taxon>Xylariales</taxon>
        <taxon>Xylariaceae</taxon>
        <taxon>Anthostomella</taxon>
    </lineage>
</organism>
<dbReference type="InterPro" id="IPR012816">
    <property type="entry name" value="NADAR"/>
</dbReference>
<feature type="compositionally biased region" description="Basic and acidic residues" evidence="1">
    <location>
        <begin position="1"/>
        <end position="13"/>
    </location>
</feature>
<sequence>MEYSREQRAEQRARQQQASDPDTTTIAQDCQDHNTSTKNPTASSYMMYRKALVIATPDPEPDPAAPTQIGNYKSKKKAGGKEKAASSRPRPRPSNDAALLPDKILAEAKPGDQKGFARSIGMTPTQLKVCERIKFDVVVQGSWCKYSQNAGLKAKLVATRSRELVEASPRDRVWGVGIAAEFAEGRRAEWGSNLLGKALMNYVDYVDYISFPDTFCKDVLPELAFFVARTFNDRCRTSGKDEGYDGPRMLDGMIEDKLAEVTKFGNLLEREMARLTETVQSAATGEDEDAEEESVSRVFVVEQMLHMPPQGMI</sequence>
<proteinExistence type="predicted"/>
<dbReference type="AlphaFoldDB" id="A0AAI8YNG3"/>
<feature type="domain" description="NADAR" evidence="2">
    <location>
        <begin position="33"/>
        <end position="201"/>
    </location>
</feature>
<reference evidence="3" key="1">
    <citation type="submission" date="2023-10" db="EMBL/GenBank/DDBJ databases">
        <authorList>
            <person name="Hackl T."/>
        </authorList>
    </citation>
    <scope>NUCLEOTIDE SEQUENCE</scope>
</reference>
<accession>A0AAI8YNG3</accession>
<dbReference type="SUPFAM" id="SSF143990">
    <property type="entry name" value="YbiA-like"/>
    <property type="match status" value="1"/>
</dbReference>
<evidence type="ECO:0000256" key="1">
    <source>
        <dbReference type="SAM" id="MobiDB-lite"/>
    </source>
</evidence>
<keyword evidence="4" id="KW-1185">Reference proteome</keyword>
<evidence type="ECO:0000313" key="4">
    <source>
        <dbReference type="Proteomes" id="UP001295740"/>
    </source>
</evidence>
<gene>
    <name evidence="3" type="ORF">KHLLAP_LOCUS11797</name>
</gene>
<dbReference type="InterPro" id="IPR037238">
    <property type="entry name" value="YbiA-like_sf"/>
</dbReference>
<feature type="compositionally biased region" description="Polar residues" evidence="1">
    <location>
        <begin position="19"/>
        <end position="44"/>
    </location>
</feature>